<sequence length="118" mass="13428">MAHLPCYVVIQELTGCTDGYMYHRPRSSLCHQPLGPDGRQLPLRSKGQYHSKSKEDPMAGMHWNSNRAAARILYFFPVLNDTKGRKLKDPMKQEATKQLSLAFAKSLSKFFKLVIMTA</sequence>
<dbReference type="Proteomes" id="UP001314170">
    <property type="component" value="Unassembled WGS sequence"/>
</dbReference>
<evidence type="ECO:0000313" key="2">
    <source>
        <dbReference type="EMBL" id="CAK7353512.1"/>
    </source>
</evidence>
<accession>A0AAV1SKL4</accession>
<keyword evidence="3" id="KW-1185">Reference proteome</keyword>
<dbReference type="EMBL" id="CAWUPB010001194">
    <property type="protein sequence ID" value="CAK7353512.1"/>
    <property type="molecule type" value="Genomic_DNA"/>
</dbReference>
<comment type="caution">
    <text evidence="2">The sequence shown here is derived from an EMBL/GenBank/DDBJ whole genome shotgun (WGS) entry which is preliminary data.</text>
</comment>
<protein>
    <submittedName>
        <fullName evidence="2">Uncharacterized protein</fullName>
    </submittedName>
</protein>
<reference evidence="2 3" key="1">
    <citation type="submission" date="2024-01" db="EMBL/GenBank/DDBJ databases">
        <authorList>
            <person name="Waweru B."/>
        </authorList>
    </citation>
    <scope>NUCLEOTIDE SEQUENCE [LARGE SCALE GENOMIC DNA]</scope>
</reference>
<feature type="region of interest" description="Disordered" evidence="1">
    <location>
        <begin position="33"/>
        <end position="60"/>
    </location>
</feature>
<name>A0AAV1SKL4_9ROSI</name>
<gene>
    <name evidence="2" type="ORF">DCAF_LOCUS24765</name>
</gene>
<evidence type="ECO:0000313" key="3">
    <source>
        <dbReference type="Proteomes" id="UP001314170"/>
    </source>
</evidence>
<dbReference type="AlphaFoldDB" id="A0AAV1SKL4"/>
<proteinExistence type="predicted"/>
<organism evidence="2 3">
    <name type="scientific">Dovyalis caffra</name>
    <dbReference type="NCBI Taxonomy" id="77055"/>
    <lineage>
        <taxon>Eukaryota</taxon>
        <taxon>Viridiplantae</taxon>
        <taxon>Streptophyta</taxon>
        <taxon>Embryophyta</taxon>
        <taxon>Tracheophyta</taxon>
        <taxon>Spermatophyta</taxon>
        <taxon>Magnoliopsida</taxon>
        <taxon>eudicotyledons</taxon>
        <taxon>Gunneridae</taxon>
        <taxon>Pentapetalae</taxon>
        <taxon>rosids</taxon>
        <taxon>fabids</taxon>
        <taxon>Malpighiales</taxon>
        <taxon>Salicaceae</taxon>
        <taxon>Flacourtieae</taxon>
        <taxon>Dovyalis</taxon>
    </lineage>
</organism>
<evidence type="ECO:0000256" key="1">
    <source>
        <dbReference type="SAM" id="MobiDB-lite"/>
    </source>
</evidence>